<comment type="similarity">
    <text evidence="2">Belongs to the ATPase A chain family.</text>
</comment>
<keyword evidence="9 11" id="KW-0472">Membrane</keyword>
<dbReference type="CTD" id="4508"/>
<evidence type="ECO:0000256" key="1">
    <source>
        <dbReference type="ARBA" id="ARBA00004141"/>
    </source>
</evidence>
<feature type="transmembrane region" description="Helical" evidence="11">
    <location>
        <begin position="77"/>
        <end position="103"/>
    </location>
</feature>
<keyword evidence="10" id="KW-0066">ATP synthesis</keyword>
<feature type="transmembrane region" description="Helical" evidence="11">
    <location>
        <begin position="46"/>
        <end position="65"/>
    </location>
</feature>
<evidence type="ECO:0000256" key="10">
    <source>
        <dbReference type="ARBA" id="ARBA00023310"/>
    </source>
</evidence>
<dbReference type="AlphaFoldDB" id="A0A166A477"/>
<sequence>MIFNSSVNFILFSIKNIVNNKVLSSLLLILILMEFILYRVPGIFDVHYFIIFLVVLLLPYFISLFSNRVVSDWEEFFCSFTPVGAPIGIAPFVCIAEGISYIVRPFVLVLRPFLNLTIGAFGALSLGGFISSSFNPIIFVLFLFIFFYEIFVSLVHWFIVSNILIFFIDH</sequence>
<gene>
    <name evidence="12" type="primary">ATP6</name>
</gene>
<dbReference type="GeneID" id="27438872"/>
<dbReference type="SUPFAM" id="SSF81336">
    <property type="entry name" value="F1F0 ATP synthase subunit A"/>
    <property type="match status" value="1"/>
</dbReference>
<evidence type="ECO:0000256" key="8">
    <source>
        <dbReference type="ARBA" id="ARBA00023065"/>
    </source>
</evidence>
<feature type="transmembrane region" description="Helical" evidence="11">
    <location>
        <begin position="137"/>
        <end position="168"/>
    </location>
</feature>
<evidence type="ECO:0000256" key="5">
    <source>
        <dbReference type="ARBA" id="ARBA00022692"/>
    </source>
</evidence>
<dbReference type="GO" id="GO:0045259">
    <property type="term" value="C:proton-transporting ATP synthase complex"/>
    <property type="evidence" value="ECO:0007669"/>
    <property type="project" value="UniProtKB-KW"/>
</dbReference>
<accession>A0A166A477</accession>
<proteinExistence type="inferred from homology"/>
<dbReference type="EMBL" id="KU057942">
    <property type="protein sequence ID" value="AMZ79730.1"/>
    <property type="molecule type" value="Genomic_DNA"/>
</dbReference>
<dbReference type="InterPro" id="IPR035908">
    <property type="entry name" value="F0_ATP_A_sf"/>
</dbReference>
<keyword evidence="4" id="KW-0138">CF(0)</keyword>
<evidence type="ECO:0000256" key="11">
    <source>
        <dbReference type="SAM" id="Phobius"/>
    </source>
</evidence>
<evidence type="ECO:0000256" key="6">
    <source>
        <dbReference type="ARBA" id="ARBA00022781"/>
    </source>
</evidence>
<feature type="transmembrane region" description="Helical" evidence="11">
    <location>
        <begin position="21"/>
        <end position="40"/>
    </location>
</feature>
<keyword evidence="7 11" id="KW-1133">Transmembrane helix</keyword>
<reference evidence="12" key="1">
    <citation type="submission" date="2015-11" db="EMBL/GenBank/DDBJ databases">
        <title>Complete mitochondrial genome of Gyrodactylus kobayashii.</title>
        <authorList>
            <person name="Zhang D."/>
            <person name="Li W.X."/>
            <person name="Zhou S."/>
            <person name="Zou H."/>
            <person name="Wang G.T."/>
        </authorList>
    </citation>
    <scope>NUCLEOTIDE SEQUENCE</scope>
</reference>
<feature type="transmembrane region" description="Helical" evidence="11">
    <location>
        <begin position="109"/>
        <end position="130"/>
    </location>
</feature>
<dbReference type="GO" id="GO:0006754">
    <property type="term" value="P:ATP biosynthetic process"/>
    <property type="evidence" value="ECO:0007669"/>
    <property type="project" value="UniProtKB-KW"/>
</dbReference>
<evidence type="ECO:0000256" key="7">
    <source>
        <dbReference type="ARBA" id="ARBA00022989"/>
    </source>
</evidence>
<comment type="subcellular location">
    <subcellularLocation>
        <location evidence="1">Membrane</location>
        <topology evidence="1">Multi-pass membrane protein</topology>
    </subcellularLocation>
</comment>
<evidence type="ECO:0000256" key="2">
    <source>
        <dbReference type="ARBA" id="ARBA00006810"/>
    </source>
</evidence>
<geneLocation type="mitochondrion" evidence="12"/>
<name>A0A166A477_9PLAT</name>
<dbReference type="GO" id="GO:1902600">
    <property type="term" value="P:proton transmembrane transport"/>
    <property type="evidence" value="ECO:0007669"/>
    <property type="project" value="UniProtKB-KW"/>
</dbReference>
<protein>
    <submittedName>
        <fullName evidence="12">ATP synthase F0 subunit 6</fullName>
    </submittedName>
</protein>
<keyword evidence="3" id="KW-0813">Transport</keyword>
<evidence type="ECO:0000313" key="12">
    <source>
        <dbReference type="EMBL" id="AMZ79730.1"/>
    </source>
</evidence>
<keyword evidence="8" id="KW-0406">Ion transport</keyword>
<keyword evidence="5 11" id="KW-0812">Transmembrane</keyword>
<organism evidence="12">
    <name type="scientific">Gyrodactylus kobayashii</name>
    <dbReference type="NCBI Taxonomy" id="89149"/>
    <lineage>
        <taxon>Eukaryota</taxon>
        <taxon>Metazoa</taxon>
        <taxon>Spiralia</taxon>
        <taxon>Lophotrochozoa</taxon>
        <taxon>Platyhelminthes</taxon>
        <taxon>Monogenea</taxon>
        <taxon>Monopisthocotylea</taxon>
        <taxon>Gyrodactylidea</taxon>
        <taxon>Gyrodactylidae</taxon>
        <taxon>Gyrodactylus</taxon>
    </lineage>
</organism>
<evidence type="ECO:0000256" key="9">
    <source>
        <dbReference type="ARBA" id="ARBA00023136"/>
    </source>
</evidence>
<keyword evidence="12" id="KW-0496">Mitochondrion</keyword>
<keyword evidence="6" id="KW-0375">Hydrogen ion transport</keyword>
<evidence type="ECO:0000256" key="4">
    <source>
        <dbReference type="ARBA" id="ARBA00022547"/>
    </source>
</evidence>
<evidence type="ECO:0000256" key="3">
    <source>
        <dbReference type="ARBA" id="ARBA00022448"/>
    </source>
</evidence>
<dbReference type="RefSeq" id="YP_009251068.1">
    <property type="nucleotide sequence ID" value="NC_030050.1"/>
</dbReference>